<keyword evidence="3" id="KW-1185">Reference proteome</keyword>
<name>A0ABP9S819_9ACTN</name>
<evidence type="ECO:0000313" key="2">
    <source>
        <dbReference type="EMBL" id="GAA5192038.1"/>
    </source>
</evidence>
<organism evidence="2 3">
    <name type="scientific">Rugosimonospora acidiphila</name>
    <dbReference type="NCBI Taxonomy" id="556531"/>
    <lineage>
        <taxon>Bacteria</taxon>
        <taxon>Bacillati</taxon>
        <taxon>Actinomycetota</taxon>
        <taxon>Actinomycetes</taxon>
        <taxon>Micromonosporales</taxon>
        <taxon>Micromonosporaceae</taxon>
        <taxon>Rugosimonospora</taxon>
    </lineage>
</organism>
<dbReference type="Proteomes" id="UP001501570">
    <property type="component" value="Unassembled WGS sequence"/>
</dbReference>
<comment type="caution">
    <text evidence="2">The sequence shown here is derived from an EMBL/GenBank/DDBJ whole genome shotgun (WGS) entry which is preliminary data.</text>
</comment>
<keyword evidence="1" id="KW-1133">Transmembrane helix</keyword>
<proteinExistence type="predicted"/>
<dbReference type="RefSeq" id="WP_345633551.1">
    <property type="nucleotide sequence ID" value="NZ_BAABJQ010000016.1"/>
</dbReference>
<accession>A0ABP9S819</accession>
<evidence type="ECO:0000313" key="3">
    <source>
        <dbReference type="Proteomes" id="UP001501570"/>
    </source>
</evidence>
<keyword evidence="1" id="KW-0472">Membrane</keyword>
<feature type="transmembrane region" description="Helical" evidence="1">
    <location>
        <begin position="41"/>
        <end position="60"/>
    </location>
</feature>
<evidence type="ECO:0000256" key="1">
    <source>
        <dbReference type="SAM" id="Phobius"/>
    </source>
</evidence>
<feature type="transmembrane region" description="Helical" evidence="1">
    <location>
        <begin position="12"/>
        <end position="29"/>
    </location>
</feature>
<gene>
    <name evidence="2" type="ORF">GCM10023322_50760</name>
</gene>
<dbReference type="EMBL" id="BAABJQ010000016">
    <property type="protein sequence ID" value="GAA5192038.1"/>
    <property type="molecule type" value="Genomic_DNA"/>
</dbReference>
<keyword evidence="1" id="KW-0812">Transmembrane</keyword>
<sequence length="65" mass="7309">MRTSKKRFFQTFFAIHCYMWAVVATVGILDAMRTAPVDSSRIALCLVVIVIGIALGTLLIRRPRL</sequence>
<protein>
    <submittedName>
        <fullName evidence="2">Uncharacterized protein</fullName>
    </submittedName>
</protein>
<reference evidence="3" key="1">
    <citation type="journal article" date="2019" name="Int. J. Syst. Evol. Microbiol.">
        <title>The Global Catalogue of Microorganisms (GCM) 10K type strain sequencing project: providing services to taxonomists for standard genome sequencing and annotation.</title>
        <authorList>
            <consortium name="The Broad Institute Genomics Platform"/>
            <consortium name="The Broad Institute Genome Sequencing Center for Infectious Disease"/>
            <person name="Wu L."/>
            <person name="Ma J."/>
        </authorList>
    </citation>
    <scope>NUCLEOTIDE SEQUENCE [LARGE SCALE GENOMIC DNA]</scope>
    <source>
        <strain evidence="3">JCM 18304</strain>
    </source>
</reference>